<dbReference type="AlphaFoldDB" id="A0A8H3D9U4"/>
<protein>
    <submittedName>
        <fullName evidence="2">Uncharacterized protein</fullName>
    </submittedName>
</protein>
<name>A0A8H3D9U4_9AGAM</name>
<keyword evidence="1" id="KW-0812">Transmembrane</keyword>
<keyword evidence="1" id="KW-0472">Membrane</keyword>
<evidence type="ECO:0000313" key="3">
    <source>
        <dbReference type="Proteomes" id="UP000663861"/>
    </source>
</evidence>
<dbReference type="EMBL" id="CAJMWY010004075">
    <property type="protein sequence ID" value="CAE6517459.1"/>
    <property type="molecule type" value="Genomic_DNA"/>
</dbReference>
<proteinExistence type="predicted"/>
<accession>A0A8H3D9U4</accession>
<comment type="caution">
    <text evidence="2">The sequence shown here is derived from an EMBL/GenBank/DDBJ whole genome shotgun (WGS) entry which is preliminary data.</text>
</comment>
<evidence type="ECO:0000313" key="2">
    <source>
        <dbReference type="EMBL" id="CAE6517459.1"/>
    </source>
</evidence>
<evidence type="ECO:0000256" key="1">
    <source>
        <dbReference type="SAM" id="Phobius"/>
    </source>
</evidence>
<sequence length="349" mass="38253">MFCIALIAAFFFLMHVCIKIRDGALLCALLELAFIFVGSCVVARLNIQYVVRRICDLPMALCAYMVGEDIPGDIPLDFETNVEISLPEVRPRPILFNAGPSLGPSYAAAQENSSIRYSALKDLKLLSASFLEGEPKHMHRHSMDRFMPKSFPPFSSSFISNSTSPAWAVVSCQNFSLLSHSPMCASGVAHKAYYPISTSPTPRAPENALVAGNALDTHNTIFTSPHLSSNLSSSSRNNRQTALSAHRFGIVERTPTRFRSAQAQRRPIRTPLNVLPQQIDTTPATPTASPRPGTVFASHWRTPKSSVDTPQLTPPLTLDSSFTTSTSFLTRSPFCRYPAIVQLALTPRA</sequence>
<dbReference type="Proteomes" id="UP000663861">
    <property type="component" value="Unassembled WGS sequence"/>
</dbReference>
<gene>
    <name evidence="2" type="ORF">RDB_LOCUS149801</name>
</gene>
<organism evidence="2 3">
    <name type="scientific">Rhizoctonia solani</name>
    <dbReference type="NCBI Taxonomy" id="456999"/>
    <lineage>
        <taxon>Eukaryota</taxon>
        <taxon>Fungi</taxon>
        <taxon>Dikarya</taxon>
        <taxon>Basidiomycota</taxon>
        <taxon>Agaricomycotina</taxon>
        <taxon>Agaricomycetes</taxon>
        <taxon>Cantharellales</taxon>
        <taxon>Ceratobasidiaceae</taxon>
        <taxon>Rhizoctonia</taxon>
    </lineage>
</organism>
<keyword evidence="1" id="KW-1133">Transmembrane helix</keyword>
<reference evidence="2" key="1">
    <citation type="submission" date="2021-01" db="EMBL/GenBank/DDBJ databases">
        <authorList>
            <person name="Kaushik A."/>
        </authorList>
    </citation>
    <scope>NUCLEOTIDE SEQUENCE</scope>
    <source>
        <strain evidence="2">AG4-RS23</strain>
    </source>
</reference>
<feature type="transmembrane region" description="Helical" evidence="1">
    <location>
        <begin position="29"/>
        <end position="47"/>
    </location>
</feature>